<evidence type="ECO:0008006" key="4">
    <source>
        <dbReference type="Google" id="ProtNLM"/>
    </source>
</evidence>
<gene>
    <name evidence="2" type="ORF">CLV51_1011634</name>
</gene>
<feature type="transmembrane region" description="Helical" evidence="1">
    <location>
        <begin position="133"/>
        <end position="157"/>
    </location>
</feature>
<feature type="transmembrane region" description="Helical" evidence="1">
    <location>
        <begin position="267"/>
        <end position="293"/>
    </location>
</feature>
<accession>A0A2P8HVP1</accession>
<keyword evidence="1" id="KW-1133">Transmembrane helix</keyword>
<feature type="transmembrane region" description="Helical" evidence="1">
    <location>
        <begin position="226"/>
        <end position="246"/>
    </location>
</feature>
<feature type="transmembrane region" description="Helical" evidence="1">
    <location>
        <begin position="299"/>
        <end position="318"/>
    </location>
</feature>
<reference evidence="2 3" key="1">
    <citation type="submission" date="2018-03" db="EMBL/GenBank/DDBJ databases">
        <title>Genomic Encyclopedia of Archaeal and Bacterial Type Strains, Phase II (KMG-II): from individual species to whole genera.</title>
        <authorList>
            <person name="Goeker M."/>
        </authorList>
    </citation>
    <scope>NUCLEOTIDE SEQUENCE [LARGE SCALE GENOMIC DNA]</scope>
    <source>
        <strain evidence="2 3">DSM 24859</strain>
    </source>
</reference>
<keyword evidence="1" id="KW-0812">Transmembrane</keyword>
<feature type="transmembrane region" description="Helical" evidence="1">
    <location>
        <begin position="105"/>
        <end position="127"/>
    </location>
</feature>
<evidence type="ECO:0000256" key="1">
    <source>
        <dbReference type="SAM" id="Phobius"/>
    </source>
</evidence>
<sequence length="369" mass="42484">MNYPARILFQSLIKSFYRENAGAILFFITMLFLIVAPTHGAGLIAYHHSLIIGLLQSNTFLLLVFFVWLLYTRKCVAFVADVLGKPEYTFIHIFNYLGKAKRFRLFFFVEVCLLMPVLLYAALIIIVGWQQHFYFAAMLVLGYTLLLCTASTVRHVYLLNNLERKTQLSSKKAKWISKLLSVYPVILIQSVANNQKFLWLGIKVFTCGILYGIAQNNTIAQYDAGSVFWFFNFGIIANGVLVFRTREFEETYLAFYRGAPVSLLKRFLGYSLVCFMLLFPEFITIGMLVPVHLHYSDAISFALGSYSLVLLMNSITFLHRFSMKTYLKIVLLITCIQFIFLVFAALTALYLLFFILAVICFMVGYYKFE</sequence>
<dbReference type="AlphaFoldDB" id="A0A2P8HVP1"/>
<keyword evidence="1" id="KW-0472">Membrane</keyword>
<dbReference type="EMBL" id="PYAW01000001">
    <property type="protein sequence ID" value="PSL50290.1"/>
    <property type="molecule type" value="Genomic_DNA"/>
</dbReference>
<protein>
    <recommendedName>
        <fullName evidence="4">ABC-2 type transport system permease protein</fullName>
    </recommendedName>
</protein>
<dbReference type="RefSeq" id="WP_106527446.1">
    <property type="nucleotide sequence ID" value="NZ_PYAW01000001.1"/>
</dbReference>
<feature type="transmembrane region" description="Helical" evidence="1">
    <location>
        <begin position="21"/>
        <end position="44"/>
    </location>
</feature>
<dbReference type="Proteomes" id="UP000240971">
    <property type="component" value="Unassembled WGS sequence"/>
</dbReference>
<dbReference type="OrthoDB" id="647466at2"/>
<proteinExistence type="predicted"/>
<feature type="transmembrane region" description="Helical" evidence="1">
    <location>
        <begin position="197"/>
        <end position="214"/>
    </location>
</feature>
<organism evidence="2 3">
    <name type="scientific">Chitinophaga niastensis</name>
    <dbReference type="NCBI Taxonomy" id="536980"/>
    <lineage>
        <taxon>Bacteria</taxon>
        <taxon>Pseudomonadati</taxon>
        <taxon>Bacteroidota</taxon>
        <taxon>Chitinophagia</taxon>
        <taxon>Chitinophagales</taxon>
        <taxon>Chitinophagaceae</taxon>
        <taxon>Chitinophaga</taxon>
    </lineage>
</organism>
<name>A0A2P8HVP1_CHINA</name>
<evidence type="ECO:0000313" key="3">
    <source>
        <dbReference type="Proteomes" id="UP000240971"/>
    </source>
</evidence>
<keyword evidence="3" id="KW-1185">Reference proteome</keyword>
<feature type="transmembrane region" description="Helical" evidence="1">
    <location>
        <begin position="50"/>
        <end position="71"/>
    </location>
</feature>
<feature type="transmembrane region" description="Helical" evidence="1">
    <location>
        <begin position="349"/>
        <end position="368"/>
    </location>
</feature>
<comment type="caution">
    <text evidence="2">The sequence shown here is derived from an EMBL/GenBank/DDBJ whole genome shotgun (WGS) entry which is preliminary data.</text>
</comment>
<evidence type="ECO:0000313" key="2">
    <source>
        <dbReference type="EMBL" id="PSL50290.1"/>
    </source>
</evidence>